<evidence type="ECO:0000256" key="1">
    <source>
        <dbReference type="ARBA" id="ARBA00010457"/>
    </source>
</evidence>
<keyword evidence="6" id="KW-1185">Reference proteome</keyword>
<dbReference type="Gene3D" id="2.60.40.200">
    <property type="entry name" value="Superoxide dismutase, copper/zinc binding domain"/>
    <property type="match status" value="1"/>
</dbReference>
<dbReference type="AlphaFoldDB" id="A0AAW5C897"/>
<proteinExistence type="inferred from homology"/>
<dbReference type="EMBL" id="JAAITT010000070">
    <property type="protein sequence ID" value="NSJ52397.1"/>
    <property type="molecule type" value="Genomic_DNA"/>
</dbReference>
<dbReference type="GO" id="GO:0005507">
    <property type="term" value="F:copper ion binding"/>
    <property type="evidence" value="ECO:0007669"/>
    <property type="project" value="InterPro"/>
</dbReference>
<organism evidence="4 7">
    <name type="scientific">Enterocloster aldenensis</name>
    <dbReference type="NCBI Taxonomy" id="358742"/>
    <lineage>
        <taxon>Bacteria</taxon>
        <taxon>Bacillati</taxon>
        <taxon>Bacillota</taxon>
        <taxon>Clostridia</taxon>
        <taxon>Lachnospirales</taxon>
        <taxon>Lachnospiraceae</taxon>
        <taxon>Enterocloster</taxon>
    </lineage>
</organism>
<dbReference type="InterPro" id="IPR036423">
    <property type="entry name" value="SOD-like_Cu/Zn_dom_sf"/>
</dbReference>
<sequence>MDNQSVTPADVFADLLRFGAPAAVAWVKGGASAPAISGLVKFYQTPYQGVLVEAEIFNLPNKNVAGSSNFYAMHIHQNGDCSDNFAKTGEHYNPTNAAHPNHAGDLPPVLGNEGYAWTAFYDKRFGIDEIIGRSVIIHSQADDFRSQPSGDSGSKIACGTIIKADYTG</sequence>
<dbReference type="GeneID" id="97207609"/>
<name>A0AAW5C897_9FIRM</name>
<dbReference type="SUPFAM" id="SSF49329">
    <property type="entry name" value="Cu,Zn superoxide dismutase-like"/>
    <property type="match status" value="1"/>
</dbReference>
<dbReference type="Proteomes" id="UP001299608">
    <property type="component" value="Unassembled WGS sequence"/>
</dbReference>
<feature type="domain" description="Superoxide dismutase copper/zinc binding" evidence="3">
    <location>
        <begin position="37"/>
        <end position="161"/>
    </location>
</feature>
<dbReference type="InterPro" id="IPR024134">
    <property type="entry name" value="SOD_Cu/Zn_/chaperone"/>
</dbReference>
<dbReference type="RefSeq" id="WP_117562288.1">
    <property type="nucleotide sequence ID" value="NZ_BAABZL010000001.1"/>
</dbReference>
<reference evidence="5 6" key="1">
    <citation type="journal article" date="2020" name="Cell Host Microbe">
        <title>Functional and Genomic Variation between Human-Derived Isolates of Lachnospiraceae Reveals Inter- and Intra-Species Diversity.</title>
        <authorList>
            <person name="Sorbara M.T."/>
            <person name="Littmann E.R."/>
            <person name="Fontana E."/>
            <person name="Moody T.U."/>
            <person name="Kohout C.E."/>
            <person name="Gjonbalaj M."/>
            <person name="Eaton V."/>
            <person name="Seok R."/>
            <person name="Leiner I.M."/>
            <person name="Pamer E.G."/>
        </authorList>
    </citation>
    <scope>NUCLEOTIDE SEQUENCE [LARGE SCALE GENOMIC DNA]</scope>
    <source>
        <strain evidence="5 6">MSK.1.17</strain>
    </source>
</reference>
<comment type="caution">
    <text evidence="4">The sequence shown here is derived from an EMBL/GenBank/DDBJ whole genome shotgun (WGS) entry which is preliminary data.</text>
</comment>
<comment type="similarity">
    <text evidence="1">Belongs to the Cu-Zn superoxide dismutase family.</text>
</comment>
<reference evidence="5" key="2">
    <citation type="submission" date="2020-02" db="EMBL/GenBank/DDBJ databases">
        <authorList>
            <person name="Littmann E."/>
            <person name="Sorbara M."/>
        </authorList>
    </citation>
    <scope>NUCLEOTIDE SEQUENCE</scope>
    <source>
        <strain evidence="5">MSK.1.17</strain>
    </source>
</reference>
<evidence type="ECO:0000256" key="2">
    <source>
        <dbReference type="ARBA" id="ARBA00024900"/>
    </source>
</evidence>
<dbReference type="InterPro" id="IPR018152">
    <property type="entry name" value="SOD_Cu/Zn_BS"/>
</dbReference>
<dbReference type="InterPro" id="IPR001424">
    <property type="entry name" value="SOD_Cu_Zn_dom"/>
</dbReference>
<protein>
    <submittedName>
        <fullName evidence="4">Superoxide dismutase family protein</fullName>
    </submittedName>
</protein>
<dbReference type="Proteomes" id="UP000669239">
    <property type="component" value="Unassembled WGS sequence"/>
</dbReference>
<dbReference type="PANTHER" id="PTHR10003">
    <property type="entry name" value="SUPEROXIDE DISMUTASE CU-ZN -RELATED"/>
    <property type="match status" value="1"/>
</dbReference>
<accession>A0AAW5C897</accession>
<evidence type="ECO:0000313" key="7">
    <source>
        <dbReference type="Proteomes" id="UP001299608"/>
    </source>
</evidence>
<dbReference type="GO" id="GO:0006801">
    <property type="term" value="P:superoxide metabolic process"/>
    <property type="evidence" value="ECO:0007669"/>
    <property type="project" value="InterPro"/>
</dbReference>
<reference evidence="4" key="3">
    <citation type="submission" date="2022-01" db="EMBL/GenBank/DDBJ databases">
        <title>Collection of gut derived symbiotic bacterial strains cultured from healthy donors.</title>
        <authorList>
            <person name="Lin H."/>
            <person name="Kohout C."/>
            <person name="Waligurski E."/>
            <person name="Pamer E.G."/>
        </authorList>
    </citation>
    <scope>NUCLEOTIDE SEQUENCE</scope>
    <source>
        <strain evidence="4">DFI.6.55</strain>
    </source>
</reference>
<evidence type="ECO:0000313" key="4">
    <source>
        <dbReference type="EMBL" id="MCG4748298.1"/>
    </source>
</evidence>
<comment type="function">
    <text evidence="2">Destroys radicals which are normally produced within the cells and which are toxic to biological systems. May play a role in favoring mycobacterial survival in phagocytes.</text>
</comment>
<dbReference type="PROSITE" id="PS00087">
    <property type="entry name" value="SOD_CU_ZN_1"/>
    <property type="match status" value="1"/>
</dbReference>
<evidence type="ECO:0000313" key="5">
    <source>
        <dbReference type="EMBL" id="NSJ52397.1"/>
    </source>
</evidence>
<gene>
    <name evidence="5" type="ORF">G5B36_27490</name>
    <name evidence="4" type="ORF">L0N08_23015</name>
</gene>
<evidence type="ECO:0000313" key="6">
    <source>
        <dbReference type="Proteomes" id="UP000669239"/>
    </source>
</evidence>
<dbReference type="EMBL" id="JAKNGE010000035">
    <property type="protein sequence ID" value="MCG4748298.1"/>
    <property type="molecule type" value="Genomic_DNA"/>
</dbReference>
<dbReference type="Pfam" id="PF00080">
    <property type="entry name" value="Sod_Cu"/>
    <property type="match status" value="1"/>
</dbReference>
<evidence type="ECO:0000259" key="3">
    <source>
        <dbReference type="Pfam" id="PF00080"/>
    </source>
</evidence>